<keyword evidence="4" id="KW-1185">Reference proteome</keyword>
<dbReference type="HOGENOM" id="CLU_024934_0_2_1"/>
<dbReference type="Proteomes" id="UP000028524">
    <property type="component" value="Unassembled WGS sequence"/>
</dbReference>
<dbReference type="PANTHER" id="PTHR47784">
    <property type="entry name" value="STEROL UPTAKE CONTROL PROTEIN 2"/>
    <property type="match status" value="1"/>
</dbReference>
<evidence type="ECO:0008006" key="5">
    <source>
        <dbReference type="Google" id="ProtNLM"/>
    </source>
</evidence>
<dbReference type="OrthoDB" id="416217at2759"/>
<accession>A0A084QGZ9</accession>
<keyword evidence="1" id="KW-0539">Nucleus</keyword>
<dbReference type="AlphaFoldDB" id="A0A084QGZ9"/>
<evidence type="ECO:0000313" key="3">
    <source>
        <dbReference type="EMBL" id="KFA63234.1"/>
    </source>
</evidence>
<sequence>MASRALPTHRMSRRPHAKVRTGCGVCKARKVKVGSSTSLASYLAITVGTLRRGEQCEYEGPIEPQTSNGNSRSGSVPHAASPHVSADGGSDQVPPSFIPLPQFGDESFSILDMELLHQFTSSTYMTFSVDPLVRTFWRIDLVQMGFTHRFLLRSTLALAALHLAHYQTRRREALNEAAMIHHSAASSAVVPLISNMSSENAIPVFLFSVITTYIAFASPKEPNNLLVISNGVVPEWLLLFRGVRSMLDAYGGDVRASPLDMTMLRTGHQANEIWMSKSLEHDALKELEVNLKGYVTDPKMSKALLNVVDCLKRCYQFIYGDGYTDDQRMRSISMLVFKVDDEFIELLKGRQNEALCVLAFFGVPLHRTGFMWFVEGWGLHLIQSIYTALDPGFRAWIRWPIEETGWVP</sequence>
<proteinExistence type="predicted"/>
<dbReference type="STRING" id="1283841.A0A084QGZ9"/>
<dbReference type="InterPro" id="IPR021858">
    <property type="entry name" value="Fun_TF"/>
</dbReference>
<dbReference type="InParanoid" id="A0A084QGZ9"/>
<feature type="region of interest" description="Disordered" evidence="2">
    <location>
        <begin position="59"/>
        <end position="91"/>
    </location>
</feature>
<evidence type="ECO:0000256" key="2">
    <source>
        <dbReference type="SAM" id="MobiDB-lite"/>
    </source>
</evidence>
<dbReference type="PANTHER" id="PTHR47784:SF5">
    <property type="entry name" value="STEROL UPTAKE CONTROL PROTEIN 2"/>
    <property type="match status" value="1"/>
</dbReference>
<evidence type="ECO:0000313" key="4">
    <source>
        <dbReference type="Proteomes" id="UP000028524"/>
    </source>
</evidence>
<evidence type="ECO:0000256" key="1">
    <source>
        <dbReference type="ARBA" id="ARBA00023242"/>
    </source>
</evidence>
<gene>
    <name evidence="3" type="ORF">S40285_04929</name>
</gene>
<dbReference type="OMA" id="NEHILEW"/>
<dbReference type="GO" id="GO:0001228">
    <property type="term" value="F:DNA-binding transcription activator activity, RNA polymerase II-specific"/>
    <property type="evidence" value="ECO:0007669"/>
    <property type="project" value="TreeGrafter"/>
</dbReference>
<protein>
    <recommendedName>
        <fullName evidence="5">C6 zinc finger domain-containing protein</fullName>
    </recommendedName>
</protein>
<name>A0A084QGZ9_STAC4</name>
<dbReference type="InterPro" id="IPR053157">
    <property type="entry name" value="Sterol_Uptake_Regulator"/>
</dbReference>
<dbReference type="EMBL" id="KL660751">
    <property type="protein sequence ID" value="KFA63234.1"/>
    <property type="molecule type" value="Genomic_DNA"/>
</dbReference>
<feature type="compositionally biased region" description="Polar residues" evidence="2">
    <location>
        <begin position="64"/>
        <end position="74"/>
    </location>
</feature>
<dbReference type="Pfam" id="PF11951">
    <property type="entry name" value="Fungal_trans_2"/>
    <property type="match status" value="1"/>
</dbReference>
<organism evidence="3 4">
    <name type="scientific">Stachybotrys chlorohalonatus (strain IBT 40285)</name>
    <dbReference type="NCBI Taxonomy" id="1283841"/>
    <lineage>
        <taxon>Eukaryota</taxon>
        <taxon>Fungi</taxon>
        <taxon>Dikarya</taxon>
        <taxon>Ascomycota</taxon>
        <taxon>Pezizomycotina</taxon>
        <taxon>Sordariomycetes</taxon>
        <taxon>Hypocreomycetidae</taxon>
        <taxon>Hypocreales</taxon>
        <taxon>Stachybotryaceae</taxon>
        <taxon>Stachybotrys</taxon>
    </lineage>
</organism>
<reference evidence="3 4" key="1">
    <citation type="journal article" date="2014" name="BMC Genomics">
        <title>Comparative genome sequencing reveals chemotype-specific gene clusters in the toxigenic black mold Stachybotrys.</title>
        <authorList>
            <person name="Semeiks J."/>
            <person name="Borek D."/>
            <person name="Otwinowski Z."/>
            <person name="Grishin N.V."/>
        </authorList>
    </citation>
    <scope>NUCLEOTIDE SEQUENCE [LARGE SCALE GENOMIC DNA]</scope>
    <source>
        <strain evidence="3 4">IBT 40285</strain>
    </source>
</reference>